<name>A0A6I9T7A3_SESIN</name>
<feature type="domain" description="NAC" evidence="5">
    <location>
        <begin position="7"/>
        <end position="156"/>
    </location>
</feature>
<sequence length="350" mass="40595">MNTFPHVPPGFRFHPTDEELVDYYLRRKVTSRQIEIDVIKDVDLYKIEPWDLQEICRIGTEEQNEWYFFSHKDKKYPTGTRTNRATAAGFWKATGRDKAIYSKHDLIGMRKTLVFYKGRAPNGQKSDWIMHEYRLETDENGTPQEEGWVVCRVFKKRIASIRRLSEHGSPIWYDDQVSFMPEMDSPKQHSHSSLPYNYSNYTSCKKEMDLQYGIPPDHFLQLPLLESPKMLQPPTSMSCNPLQTSYGPGLNLNPGSNLLSQDIHQTLDHNFHSMFRNNSDQQSGDQVTDWRVLDKFVASQLSQEEISKGNDTFPANEESNLIARNLINKQEMAQEIASTSSSSCQIDLWK</sequence>
<evidence type="ECO:0000313" key="6">
    <source>
        <dbReference type="Proteomes" id="UP000504604"/>
    </source>
</evidence>
<evidence type="ECO:0000256" key="1">
    <source>
        <dbReference type="ARBA" id="ARBA00023015"/>
    </source>
</evidence>
<evidence type="ECO:0000256" key="3">
    <source>
        <dbReference type="ARBA" id="ARBA00023163"/>
    </source>
</evidence>
<dbReference type="GO" id="GO:0003677">
    <property type="term" value="F:DNA binding"/>
    <property type="evidence" value="ECO:0007669"/>
    <property type="project" value="UniProtKB-KW"/>
</dbReference>
<dbReference type="Proteomes" id="UP000504604">
    <property type="component" value="Linkage group LG4"/>
</dbReference>
<keyword evidence="2" id="KW-0238">DNA-binding</keyword>
<accession>A0A6I9T7A3</accession>
<keyword evidence="6" id="KW-1185">Reference proteome</keyword>
<dbReference type="Pfam" id="PF02365">
    <property type="entry name" value="NAM"/>
    <property type="match status" value="1"/>
</dbReference>
<dbReference type="PROSITE" id="PS51005">
    <property type="entry name" value="NAC"/>
    <property type="match status" value="1"/>
</dbReference>
<dbReference type="AlphaFoldDB" id="A0A6I9T7A3"/>
<evidence type="ECO:0000256" key="4">
    <source>
        <dbReference type="ARBA" id="ARBA00023242"/>
    </source>
</evidence>
<dbReference type="Gene3D" id="2.170.150.80">
    <property type="entry name" value="NAC domain"/>
    <property type="match status" value="1"/>
</dbReference>
<dbReference type="FunCoup" id="A0A6I9T7A3">
    <property type="interactions" value="355"/>
</dbReference>
<reference evidence="7" key="1">
    <citation type="submission" date="2025-08" db="UniProtKB">
        <authorList>
            <consortium name="RefSeq"/>
        </authorList>
    </citation>
    <scope>IDENTIFICATION</scope>
</reference>
<keyword evidence="3" id="KW-0804">Transcription</keyword>
<dbReference type="InParanoid" id="A0A6I9T7A3"/>
<evidence type="ECO:0000256" key="2">
    <source>
        <dbReference type="ARBA" id="ARBA00023125"/>
    </source>
</evidence>
<dbReference type="KEGG" id="sind:105160589"/>
<evidence type="ECO:0000313" key="7">
    <source>
        <dbReference type="RefSeq" id="XP_011076335.1"/>
    </source>
</evidence>
<protein>
    <submittedName>
        <fullName evidence="7">NAC domain-containing protein 7</fullName>
    </submittedName>
</protein>
<dbReference type="GO" id="GO:0006355">
    <property type="term" value="P:regulation of DNA-templated transcription"/>
    <property type="evidence" value="ECO:0007669"/>
    <property type="project" value="InterPro"/>
</dbReference>
<keyword evidence="1" id="KW-0805">Transcription regulation</keyword>
<evidence type="ECO:0000259" key="5">
    <source>
        <dbReference type="PROSITE" id="PS51005"/>
    </source>
</evidence>
<dbReference type="PANTHER" id="PTHR31744:SF221">
    <property type="entry name" value="NAC DOMAIN-CONTAINING PROTEIN 43-LIKE"/>
    <property type="match status" value="1"/>
</dbReference>
<dbReference type="RefSeq" id="XP_011076335.1">
    <property type="nucleotide sequence ID" value="XM_011078033.2"/>
</dbReference>
<dbReference type="FunFam" id="2.170.150.80:FF:000003">
    <property type="entry name" value="NAC domain-containing protein"/>
    <property type="match status" value="1"/>
</dbReference>
<dbReference type="PANTHER" id="PTHR31744">
    <property type="entry name" value="PROTEIN CUP-SHAPED COTYLEDON 2-RELATED"/>
    <property type="match status" value="1"/>
</dbReference>
<dbReference type="OrthoDB" id="1919458at2759"/>
<proteinExistence type="predicted"/>
<dbReference type="SUPFAM" id="SSF101941">
    <property type="entry name" value="NAC domain"/>
    <property type="match status" value="1"/>
</dbReference>
<dbReference type="InterPro" id="IPR036093">
    <property type="entry name" value="NAC_dom_sf"/>
</dbReference>
<dbReference type="GeneID" id="105160589"/>
<organism evidence="6 7">
    <name type="scientific">Sesamum indicum</name>
    <name type="common">Oriental sesame</name>
    <name type="synonym">Sesamum orientale</name>
    <dbReference type="NCBI Taxonomy" id="4182"/>
    <lineage>
        <taxon>Eukaryota</taxon>
        <taxon>Viridiplantae</taxon>
        <taxon>Streptophyta</taxon>
        <taxon>Embryophyta</taxon>
        <taxon>Tracheophyta</taxon>
        <taxon>Spermatophyta</taxon>
        <taxon>Magnoliopsida</taxon>
        <taxon>eudicotyledons</taxon>
        <taxon>Gunneridae</taxon>
        <taxon>Pentapetalae</taxon>
        <taxon>asterids</taxon>
        <taxon>lamiids</taxon>
        <taxon>Lamiales</taxon>
        <taxon>Pedaliaceae</taxon>
        <taxon>Sesamum</taxon>
    </lineage>
</organism>
<gene>
    <name evidence="7" type="primary">LOC105160589</name>
</gene>
<keyword evidence="4" id="KW-0539">Nucleus</keyword>
<dbReference type="InterPro" id="IPR003441">
    <property type="entry name" value="NAC-dom"/>
</dbReference>